<evidence type="ECO:0000256" key="1">
    <source>
        <dbReference type="ARBA" id="ARBA00022460"/>
    </source>
</evidence>
<proteinExistence type="predicted"/>
<sequence length="245" mass="27933">MELMKEGVDLKPAASSYYIPPSQRPSQWNPPSNYNPQNTWYPEKPVSPPKPISPPQNDYPVTWWPTVVSPTPQPSVIKNDIWFGNDGSYNYEYQISDGTHVGEYGYYTDPRRTEESLVKKGWYSYRGADGKVYTVNYYADHTGYHAFGSHLPASPRQVESADGKSVSEHTVETKHSFSTPAPTIYSTAAPTYYPTQAPTFYSTQAPHYYSTQAPSFYSTQAPTYNYQQQTHYPHHDIKYQSHGKK</sequence>
<dbReference type="GO" id="GO:0008010">
    <property type="term" value="F:structural constituent of chitin-based larval cuticle"/>
    <property type="evidence" value="ECO:0007669"/>
    <property type="project" value="TreeGrafter"/>
</dbReference>
<evidence type="ECO:0000313" key="6">
    <source>
        <dbReference type="Proteomes" id="UP000791440"/>
    </source>
</evidence>
<evidence type="ECO:0000313" key="5">
    <source>
        <dbReference type="EMBL" id="KAG6441629.1"/>
    </source>
</evidence>
<organism evidence="5 6">
    <name type="scientific">Manduca sexta</name>
    <name type="common">Tobacco hawkmoth</name>
    <name type="synonym">Tobacco hornworm</name>
    <dbReference type="NCBI Taxonomy" id="7130"/>
    <lineage>
        <taxon>Eukaryota</taxon>
        <taxon>Metazoa</taxon>
        <taxon>Ecdysozoa</taxon>
        <taxon>Arthropoda</taxon>
        <taxon>Hexapoda</taxon>
        <taxon>Insecta</taxon>
        <taxon>Pterygota</taxon>
        <taxon>Neoptera</taxon>
        <taxon>Endopterygota</taxon>
        <taxon>Lepidoptera</taxon>
        <taxon>Glossata</taxon>
        <taxon>Ditrysia</taxon>
        <taxon>Bombycoidea</taxon>
        <taxon>Sphingidae</taxon>
        <taxon>Sphinginae</taxon>
        <taxon>Sphingini</taxon>
        <taxon>Manduca</taxon>
    </lineage>
</organism>
<evidence type="ECO:0008006" key="7">
    <source>
        <dbReference type="Google" id="ProtNLM"/>
    </source>
</evidence>
<dbReference type="PANTHER" id="PTHR10380">
    <property type="entry name" value="CUTICLE PROTEIN"/>
    <property type="match status" value="1"/>
</dbReference>
<reference evidence="5" key="2">
    <citation type="submission" date="2020-12" db="EMBL/GenBank/DDBJ databases">
        <authorList>
            <person name="Kanost M."/>
        </authorList>
    </citation>
    <scope>NUCLEOTIDE SEQUENCE</scope>
</reference>
<gene>
    <name evidence="5" type="ORF">O3G_MSEX001886</name>
</gene>
<dbReference type="AlphaFoldDB" id="A0A921YMA4"/>
<dbReference type="InterPro" id="IPR050468">
    <property type="entry name" value="Cuticle_Struct_Prot"/>
</dbReference>
<keyword evidence="2" id="KW-0732">Signal</keyword>
<dbReference type="Pfam" id="PF00379">
    <property type="entry name" value="Chitin_bind_4"/>
    <property type="match status" value="1"/>
</dbReference>
<reference evidence="5" key="1">
    <citation type="journal article" date="2016" name="Insect Biochem. Mol. Biol.">
        <title>Multifaceted biological insights from a draft genome sequence of the tobacco hornworm moth, Manduca sexta.</title>
        <authorList>
            <person name="Kanost M.R."/>
            <person name="Arrese E.L."/>
            <person name="Cao X."/>
            <person name="Chen Y.R."/>
            <person name="Chellapilla S."/>
            <person name="Goldsmith M.R."/>
            <person name="Grosse-Wilde E."/>
            <person name="Heckel D.G."/>
            <person name="Herndon N."/>
            <person name="Jiang H."/>
            <person name="Papanicolaou A."/>
            <person name="Qu J."/>
            <person name="Soulages J.L."/>
            <person name="Vogel H."/>
            <person name="Walters J."/>
            <person name="Waterhouse R.M."/>
            <person name="Ahn S.J."/>
            <person name="Almeida F.C."/>
            <person name="An C."/>
            <person name="Aqrawi P."/>
            <person name="Bretschneider A."/>
            <person name="Bryant W.B."/>
            <person name="Bucks S."/>
            <person name="Chao H."/>
            <person name="Chevignon G."/>
            <person name="Christen J.M."/>
            <person name="Clarke D.F."/>
            <person name="Dittmer N.T."/>
            <person name="Ferguson L.C.F."/>
            <person name="Garavelou S."/>
            <person name="Gordon K.H.J."/>
            <person name="Gunaratna R.T."/>
            <person name="Han Y."/>
            <person name="Hauser F."/>
            <person name="He Y."/>
            <person name="Heidel-Fischer H."/>
            <person name="Hirsh A."/>
            <person name="Hu Y."/>
            <person name="Jiang H."/>
            <person name="Kalra D."/>
            <person name="Klinner C."/>
            <person name="Konig C."/>
            <person name="Kovar C."/>
            <person name="Kroll A.R."/>
            <person name="Kuwar S.S."/>
            <person name="Lee S.L."/>
            <person name="Lehman R."/>
            <person name="Li K."/>
            <person name="Li Z."/>
            <person name="Liang H."/>
            <person name="Lovelace S."/>
            <person name="Lu Z."/>
            <person name="Mansfield J.H."/>
            <person name="McCulloch K.J."/>
            <person name="Mathew T."/>
            <person name="Morton B."/>
            <person name="Muzny D.M."/>
            <person name="Neunemann D."/>
            <person name="Ongeri F."/>
            <person name="Pauchet Y."/>
            <person name="Pu L.L."/>
            <person name="Pyrousis I."/>
            <person name="Rao X.J."/>
            <person name="Redding A."/>
            <person name="Roesel C."/>
            <person name="Sanchez-Gracia A."/>
            <person name="Schaack S."/>
            <person name="Shukla A."/>
            <person name="Tetreau G."/>
            <person name="Wang Y."/>
            <person name="Xiong G.H."/>
            <person name="Traut W."/>
            <person name="Walsh T.K."/>
            <person name="Worley K.C."/>
            <person name="Wu D."/>
            <person name="Wu W."/>
            <person name="Wu Y.Q."/>
            <person name="Zhang X."/>
            <person name="Zou Z."/>
            <person name="Zucker H."/>
            <person name="Briscoe A.D."/>
            <person name="Burmester T."/>
            <person name="Clem R.J."/>
            <person name="Feyereisen R."/>
            <person name="Grimmelikhuijzen C.J.P."/>
            <person name="Hamodrakas S.J."/>
            <person name="Hansson B.S."/>
            <person name="Huguet E."/>
            <person name="Jermiin L.S."/>
            <person name="Lan Q."/>
            <person name="Lehman H.K."/>
            <person name="Lorenzen M."/>
            <person name="Merzendorfer H."/>
            <person name="Michalopoulos I."/>
            <person name="Morton D.B."/>
            <person name="Muthukrishnan S."/>
            <person name="Oakeshott J.G."/>
            <person name="Palmer W."/>
            <person name="Park Y."/>
            <person name="Passarelli A.L."/>
            <person name="Rozas J."/>
            <person name="Schwartz L.M."/>
            <person name="Smith W."/>
            <person name="Southgate A."/>
            <person name="Vilcinskas A."/>
            <person name="Vogt R."/>
            <person name="Wang P."/>
            <person name="Werren J."/>
            <person name="Yu X.Q."/>
            <person name="Zhou J.J."/>
            <person name="Brown S.J."/>
            <person name="Scherer S.E."/>
            <person name="Richards S."/>
            <person name="Blissard G.W."/>
        </authorList>
    </citation>
    <scope>NUCLEOTIDE SEQUENCE</scope>
</reference>
<dbReference type="InterPro" id="IPR031311">
    <property type="entry name" value="CHIT_BIND_RR_consensus"/>
</dbReference>
<dbReference type="PANTHER" id="PTHR10380:SF192">
    <property type="entry name" value="GEO02312P1"/>
    <property type="match status" value="1"/>
</dbReference>
<feature type="compositionally biased region" description="Polar residues" evidence="4">
    <location>
        <begin position="24"/>
        <end position="40"/>
    </location>
</feature>
<accession>A0A921YMA4</accession>
<name>A0A921YMA4_MANSE</name>
<evidence type="ECO:0000256" key="4">
    <source>
        <dbReference type="SAM" id="MobiDB-lite"/>
    </source>
</evidence>
<evidence type="ECO:0000256" key="3">
    <source>
        <dbReference type="PROSITE-ProRule" id="PRU00497"/>
    </source>
</evidence>
<dbReference type="GO" id="GO:0062129">
    <property type="term" value="C:chitin-based extracellular matrix"/>
    <property type="evidence" value="ECO:0007669"/>
    <property type="project" value="TreeGrafter"/>
</dbReference>
<keyword evidence="1 3" id="KW-0193">Cuticle</keyword>
<keyword evidence="6" id="KW-1185">Reference proteome</keyword>
<dbReference type="Proteomes" id="UP000791440">
    <property type="component" value="Unassembled WGS sequence"/>
</dbReference>
<protein>
    <recommendedName>
        <fullName evidence="7">Cuticle protein</fullName>
    </recommendedName>
</protein>
<feature type="region of interest" description="Disordered" evidence="4">
    <location>
        <begin position="14"/>
        <end position="55"/>
    </location>
</feature>
<dbReference type="PROSITE" id="PS00233">
    <property type="entry name" value="CHIT_BIND_RR_1"/>
    <property type="match status" value="1"/>
</dbReference>
<feature type="compositionally biased region" description="Pro residues" evidence="4">
    <location>
        <begin position="45"/>
        <end position="54"/>
    </location>
</feature>
<dbReference type="EMBL" id="JH668287">
    <property type="protein sequence ID" value="KAG6441629.1"/>
    <property type="molecule type" value="Genomic_DNA"/>
</dbReference>
<comment type="caution">
    <text evidence="5">The sequence shown here is derived from an EMBL/GenBank/DDBJ whole genome shotgun (WGS) entry which is preliminary data.</text>
</comment>
<dbReference type="InterPro" id="IPR000618">
    <property type="entry name" value="Insect_cuticle"/>
</dbReference>
<dbReference type="PROSITE" id="PS51155">
    <property type="entry name" value="CHIT_BIND_RR_2"/>
    <property type="match status" value="1"/>
</dbReference>
<evidence type="ECO:0000256" key="2">
    <source>
        <dbReference type="ARBA" id="ARBA00022729"/>
    </source>
</evidence>